<feature type="region of interest" description="Disordered" evidence="2">
    <location>
        <begin position="148"/>
        <end position="183"/>
    </location>
</feature>
<keyword evidence="5" id="KW-0647">Proteasome</keyword>
<dbReference type="RefSeq" id="XP_006821554.1">
    <property type="nucleotide sequence ID" value="XM_006821491.1"/>
</dbReference>
<evidence type="ECO:0000313" key="5">
    <source>
        <dbReference type="RefSeq" id="XP_006821554.1"/>
    </source>
</evidence>
<name>A0ABM0MNG3_SACKO</name>
<accession>A0ABM0MNG3</accession>
<keyword evidence="4" id="KW-1185">Reference proteome</keyword>
<protein>
    <submittedName>
        <fullName evidence="5">Proteasome-associated protein ECM29 homolog</fullName>
    </submittedName>
</protein>
<feature type="domain" description="Proteasome component Ecm29 N-terminal" evidence="3">
    <location>
        <begin position="11"/>
        <end position="373"/>
    </location>
</feature>
<dbReference type="Proteomes" id="UP000694865">
    <property type="component" value="Unplaced"/>
</dbReference>
<gene>
    <name evidence="5" type="primary">LOC102802068</name>
</gene>
<dbReference type="Pfam" id="PF13001">
    <property type="entry name" value="ECM29_N"/>
    <property type="match status" value="1"/>
</dbReference>
<evidence type="ECO:0000259" key="3">
    <source>
        <dbReference type="Pfam" id="PF13001"/>
    </source>
</evidence>
<feature type="compositionally biased region" description="Low complexity" evidence="2">
    <location>
        <begin position="165"/>
        <end position="182"/>
    </location>
</feature>
<evidence type="ECO:0000256" key="1">
    <source>
        <dbReference type="ARBA" id="ARBA00022737"/>
    </source>
</evidence>
<dbReference type="InterPro" id="IPR024372">
    <property type="entry name" value="Ecm29_N"/>
</dbReference>
<evidence type="ECO:0000256" key="2">
    <source>
        <dbReference type="SAM" id="MobiDB-lite"/>
    </source>
</evidence>
<proteinExistence type="predicted"/>
<keyword evidence="1" id="KW-0677">Repeat</keyword>
<reference evidence="5" key="1">
    <citation type="submission" date="2025-08" db="UniProtKB">
        <authorList>
            <consortium name="RefSeq"/>
        </authorList>
    </citation>
    <scope>IDENTIFICATION</scope>
    <source>
        <tissue evidence="5">Testes</tissue>
    </source>
</reference>
<dbReference type="PANTHER" id="PTHR23346:SF19">
    <property type="entry name" value="PROTEASOME ADAPTER AND SCAFFOLD PROTEIN ECM29"/>
    <property type="match status" value="1"/>
</dbReference>
<organism evidence="4 5">
    <name type="scientific">Saccoglossus kowalevskii</name>
    <name type="common">Acorn worm</name>
    <dbReference type="NCBI Taxonomy" id="10224"/>
    <lineage>
        <taxon>Eukaryota</taxon>
        <taxon>Metazoa</taxon>
        <taxon>Hemichordata</taxon>
        <taxon>Enteropneusta</taxon>
        <taxon>Harrimaniidae</taxon>
        <taxon>Saccoglossus</taxon>
    </lineage>
</organism>
<sequence length="377" mass="41680">MKRRKVLLLGKKRVMELLVHINKRIKSRPKIQLPVEALLLQYQDPAAVTFVTNFTILYIKMGYPRMTVEKQAELAPTLVQCLEGKPMAQQDSLLQLLIPALYKVQYPPDADKRKCMFGLSEKPATVKMLLNFMMDYLLLPYTFSSTPQDRPTTAAAPEPPGAVGGQSRSRPSSAPAASTATTVPGLSQNNVKQLLGDTIPNPEHIEKNKVGVIGFLGADILPPQDVVCHLIVGSSDSRYSVATAADLQLKSMQSGIDWNDIVIIKKMYSIFQGSVVVKGQNLQIKPEDRRMPASTRIRMKLFPFLMKSRAVADEFPSCIQIIFDCLFGTNTNAKLRINAVQFVHHVCVSCTDAKVTPMGPVLLLGMMKLIAEAKEVS</sequence>
<dbReference type="PANTHER" id="PTHR23346">
    <property type="entry name" value="TRANSLATIONAL ACTIVATOR GCN1-RELATED"/>
    <property type="match status" value="1"/>
</dbReference>
<evidence type="ECO:0000313" key="4">
    <source>
        <dbReference type="Proteomes" id="UP000694865"/>
    </source>
</evidence>
<dbReference type="GeneID" id="102802068"/>
<dbReference type="GO" id="GO:0000502">
    <property type="term" value="C:proteasome complex"/>
    <property type="evidence" value="ECO:0007669"/>
    <property type="project" value="UniProtKB-KW"/>
</dbReference>